<reference evidence="2" key="1">
    <citation type="journal article" date="2022" name="Mol. Ecol. Resour.">
        <title>The genomes of chicory, endive, great burdock and yacon provide insights into Asteraceae palaeo-polyploidization history and plant inulin production.</title>
        <authorList>
            <person name="Fan W."/>
            <person name="Wang S."/>
            <person name="Wang H."/>
            <person name="Wang A."/>
            <person name="Jiang F."/>
            <person name="Liu H."/>
            <person name="Zhao H."/>
            <person name="Xu D."/>
            <person name="Zhang Y."/>
        </authorList>
    </citation>
    <scope>NUCLEOTIDE SEQUENCE [LARGE SCALE GENOMIC DNA]</scope>
    <source>
        <strain evidence="2">cv. Yunnan</strain>
    </source>
</reference>
<proteinExistence type="predicted"/>
<reference evidence="1 2" key="2">
    <citation type="journal article" date="2022" name="Mol. Ecol. Resour.">
        <title>The genomes of chicory, endive, great burdock and yacon provide insights into Asteraceae paleo-polyploidization history and plant inulin production.</title>
        <authorList>
            <person name="Fan W."/>
            <person name="Wang S."/>
            <person name="Wang H."/>
            <person name="Wang A."/>
            <person name="Jiang F."/>
            <person name="Liu H."/>
            <person name="Zhao H."/>
            <person name="Xu D."/>
            <person name="Zhang Y."/>
        </authorList>
    </citation>
    <scope>NUCLEOTIDE SEQUENCE [LARGE SCALE GENOMIC DNA]</scope>
    <source>
        <strain evidence="2">cv. Yunnan</strain>
        <tissue evidence="1">Leaves</tissue>
    </source>
</reference>
<dbReference type="Proteomes" id="UP001056120">
    <property type="component" value="Linkage Group LG20"/>
</dbReference>
<evidence type="ECO:0000313" key="1">
    <source>
        <dbReference type="EMBL" id="KAI3741919.1"/>
    </source>
</evidence>
<keyword evidence="2" id="KW-1185">Reference proteome</keyword>
<accession>A0ACB9D5P7</accession>
<name>A0ACB9D5P7_9ASTR</name>
<gene>
    <name evidence="1" type="ORF">L1987_59598</name>
</gene>
<comment type="caution">
    <text evidence="1">The sequence shown here is derived from an EMBL/GenBank/DDBJ whole genome shotgun (WGS) entry which is preliminary data.</text>
</comment>
<evidence type="ECO:0000313" key="2">
    <source>
        <dbReference type="Proteomes" id="UP001056120"/>
    </source>
</evidence>
<sequence length="447" mass="47981">MQQKVYSKPHRGDGLRSKSPFEQFVRFEHQSAYGPNGVSYRDAVAGCSSGVKSIVVEDPGSFYANHCMGRSAFGVALGVQELCNTRKMLVPGGFSDAAISYVGGLKVLLTSKDQKVATQFLNSDGWRTYFESMAIWNGEDMPFDRIVGLRVTGVPLKLRDSSVFSKVGELFGKTVWPTEFSWEGVDNSYGVCYVLSSSGKRIKEEIILSCNGVSYPVWVSEELTSWAPSFSDAMSPPTGKVPDQISSEESDKEDGEIKEPSSENKERLDRNSGPEVENEDEVEGSPWVSWGMHEAESVHGEGTPGMCVEVGLPAKLHGSWNNVFPLNLNLHGANSIIGPNVVVAHLSPSCFPPPARKSIDPCSDQMGDDAGRAVSGAEVISPKAPQVGDSACAVVDVDNSTATAEAAITLETEVTVGVGSFVGFALNEFEGEVRSIVNGDGVYEVGQ</sequence>
<dbReference type="EMBL" id="CM042037">
    <property type="protein sequence ID" value="KAI3741919.1"/>
    <property type="molecule type" value="Genomic_DNA"/>
</dbReference>
<protein>
    <submittedName>
        <fullName evidence="1">Uncharacterized protein</fullName>
    </submittedName>
</protein>
<organism evidence="1 2">
    <name type="scientific">Smallanthus sonchifolius</name>
    <dbReference type="NCBI Taxonomy" id="185202"/>
    <lineage>
        <taxon>Eukaryota</taxon>
        <taxon>Viridiplantae</taxon>
        <taxon>Streptophyta</taxon>
        <taxon>Embryophyta</taxon>
        <taxon>Tracheophyta</taxon>
        <taxon>Spermatophyta</taxon>
        <taxon>Magnoliopsida</taxon>
        <taxon>eudicotyledons</taxon>
        <taxon>Gunneridae</taxon>
        <taxon>Pentapetalae</taxon>
        <taxon>asterids</taxon>
        <taxon>campanulids</taxon>
        <taxon>Asterales</taxon>
        <taxon>Asteraceae</taxon>
        <taxon>Asteroideae</taxon>
        <taxon>Heliantheae alliance</taxon>
        <taxon>Millerieae</taxon>
        <taxon>Smallanthus</taxon>
    </lineage>
</organism>